<dbReference type="AlphaFoldDB" id="A0ABD3HZ86"/>
<comment type="caution">
    <text evidence="2">The sequence shown here is derived from an EMBL/GenBank/DDBJ whole genome shotgun (WGS) entry which is preliminary data.</text>
</comment>
<proteinExistence type="predicted"/>
<organism evidence="2 3">
    <name type="scientific">Riccia sorocarpa</name>
    <dbReference type="NCBI Taxonomy" id="122646"/>
    <lineage>
        <taxon>Eukaryota</taxon>
        <taxon>Viridiplantae</taxon>
        <taxon>Streptophyta</taxon>
        <taxon>Embryophyta</taxon>
        <taxon>Marchantiophyta</taxon>
        <taxon>Marchantiopsida</taxon>
        <taxon>Marchantiidae</taxon>
        <taxon>Marchantiales</taxon>
        <taxon>Ricciaceae</taxon>
        <taxon>Riccia</taxon>
    </lineage>
</organism>
<feature type="domain" description="SPX" evidence="1">
    <location>
        <begin position="89"/>
        <end position="176"/>
    </location>
</feature>
<reference evidence="2 3" key="1">
    <citation type="submission" date="2024-09" db="EMBL/GenBank/DDBJ databases">
        <title>Chromosome-scale assembly of Riccia sorocarpa.</title>
        <authorList>
            <person name="Paukszto L."/>
        </authorList>
    </citation>
    <scope>NUCLEOTIDE SEQUENCE [LARGE SCALE GENOMIC DNA]</scope>
    <source>
        <strain evidence="2">LP-2024</strain>
        <tissue evidence="2">Aerial parts of the thallus</tissue>
    </source>
</reference>
<evidence type="ECO:0000313" key="3">
    <source>
        <dbReference type="Proteomes" id="UP001633002"/>
    </source>
</evidence>
<dbReference type="EMBL" id="JBJQOH010000003">
    <property type="protein sequence ID" value="KAL3694654.1"/>
    <property type="molecule type" value="Genomic_DNA"/>
</dbReference>
<name>A0ABD3HZ86_9MARC</name>
<dbReference type="Pfam" id="PF03105">
    <property type="entry name" value="SPX"/>
    <property type="match status" value="1"/>
</dbReference>
<keyword evidence="3" id="KW-1185">Reference proteome</keyword>
<dbReference type="Proteomes" id="UP001633002">
    <property type="component" value="Unassembled WGS sequence"/>
</dbReference>
<sequence>MLEYSSISKKPDFMNELGRARVRSWSLAKDVSLEITNGGNNGKRCIILTDNVLLIYETSGHKEGSVRNIRCANSDEDRNAENEINHKPHEYLGVNLPVVETEVLVPGSRGRNEGIFLARLDDELNQGNAFYLVKETEFQKHAEILDMQMQTLFELKLEDERQGFNHVTSLSEPAMPWLSDHESDRT</sequence>
<evidence type="ECO:0000313" key="2">
    <source>
        <dbReference type="EMBL" id="KAL3694654.1"/>
    </source>
</evidence>
<evidence type="ECO:0000259" key="1">
    <source>
        <dbReference type="Pfam" id="PF03105"/>
    </source>
</evidence>
<dbReference type="InterPro" id="IPR004331">
    <property type="entry name" value="SPX_dom"/>
</dbReference>
<gene>
    <name evidence="2" type="ORF">R1sor_008305</name>
</gene>
<accession>A0ABD3HZ86</accession>
<protein>
    <recommendedName>
        <fullName evidence="1">SPX domain-containing protein</fullName>
    </recommendedName>
</protein>